<evidence type="ECO:0000256" key="1">
    <source>
        <dbReference type="SAM" id="MobiDB-lite"/>
    </source>
</evidence>
<sequence length="153" mass="17612">MYNVCILSFITLRPHISQKSRPQIEPPHFSHPKPLNKQRQNHSETKSRCSIQSGGEEESGDFSRISGRKREKESPIHLRFASVGKGTDRLMIPLLKKLLLYEMCRPPSPGQITMTTLDAWKIDFFFSYFPALCFWRENILTIPEKESGSGAFQ</sequence>
<organism evidence="2 3">
    <name type="scientific">Caerostris darwini</name>
    <dbReference type="NCBI Taxonomy" id="1538125"/>
    <lineage>
        <taxon>Eukaryota</taxon>
        <taxon>Metazoa</taxon>
        <taxon>Ecdysozoa</taxon>
        <taxon>Arthropoda</taxon>
        <taxon>Chelicerata</taxon>
        <taxon>Arachnida</taxon>
        <taxon>Araneae</taxon>
        <taxon>Araneomorphae</taxon>
        <taxon>Entelegynae</taxon>
        <taxon>Araneoidea</taxon>
        <taxon>Araneidae</taxon>
        <taxon>Caerostris</taxon>
    </lineage>
</organism>
<accession>A0AAV4QS02</accession>
<proteinExistence type="predicted"/>
<dbReference type="AlphaFoldDB" id="A0AAV4QS02"/>
<dbReference type="Proteomes" id="UP001054837">
    <property type="component" value="Unassembled WGS sequence"/>
</dbReference>
<protein>
    <submittedName>
        <fullName evidence="2">Uncharacterized protein</fullName>
    </submittedName>
</protein>
<evidence type="ECO:0000313" key="2">
    <source>
        <dbReference type="EMBL" id="GIY10937.1"/>
    </source>
</evidence>
<feature type="compositionally biased region" description="Basic residues" evidence="1">
    <location>
        <begin position="30"/>
        <end position="40"/>
    </location>
</feature>
<reference evidence="2 3" key="1">
    <citation type="submission" date="2021-06" db="EMBL/GenBank/DDBJ databases">
        <title>Caerostris darwini draft genome.</title>
        <authorList>
            <person name="Kono N."/>
            <person name="Arakawa K."/>
        </authorList>
    </citation>
    <scope>NUCLEOTIDE SEQUENCE [LARGE SCALE GENOMIC DNA]</scope>
</reference>
<gene>
    <name evidence="2" type="ORF">CDAR_477451</name>
</gene>
<name>A0AAV4QS02_9ARAC</name>
<dbReference type="EMBL" id="BPLQ01004824">
    <property type="protein sequence ID" value="GIY10937.1"/>
    <property type="molecule type" value="Genomic_DNA"/>
</dbReference>
<evidence type="ECO:0000313" key="3">
    <source>
        <dbReference type="Proteomes" id="UP001054837"/>
    </source>
</evidence>
<comment type="caution">
    <text evidence="2">The sequence shown here is derived from an EMBL/GenBank/DDBJ whole genome shotgun (WGS) entry which is preliminary data.</text>
</comment>
<keyword evidence="3" id="KW-1185">Reference proteome</keyword>
<feature type="region of interest" description="Disordered" evidence="1">
    <location>
        <begin position="18"/>
        <end position="72"/>
    </location>
</feature>